<reference evidence="2 3" key="1">
    <citation type="submission" date="2007-07" db="EMBL/GenBank/DDBJ databases">
        <title>Annotation of Clostridium perfringens B str. ATCC 3626.</title>
        <authorList>
            <person name="Paulsen I."/>
            <person name="Sebastian Y."/>
        </authorList>
    </citation>
    <scope>NUCLEOTIDE SEQUENCE [LARGE SCALE GENOMIC DNA]</scope>
    <source>
        <strain evidence="3">B str. ATCC 3626</strain>
    </source>
</reference>
<gene>
    <name evidence="2" type="ORF">AC1_2119</name>
</gene>
<feature type="transmembrane region" description="Helical" evidence="1">
    <location>
        <begin position="12"/>
        <end position="31"/>
    </location>
</feature>
<protein>
    <submittedName>
        <fullName evidence="2">Uncharacterized protein</fullName>
    </submittedName>
</protein>
<comment type="caution">
    <text evidence="2">The sequence shown here is derived from an EMBL/GenBank/DDBJ whole genome shotgun (WGS) entry which is preliminary data.</text>
</comment>
<dbReference type="EMBL" id="ABDV01000017">
    <property type="protein sequence ID" value="EDT23459.1"/>
    <property type="molecule type" value="Genomic_DNA"/>
</dbReference>
<dbReference type="AlphaFoldDB" id="A0AAV3BN96"/>
<keyword evidence="1" id="KW-0812">Transmembrane</keyword>
<name>A0AAV3BN96_CLOPF</name>
<evidence type="ECO:0000313" key="3">
    <source>
        <dbReference type="Proteomes" id="UP000004342"/>
    </source>
</evidence>
<dbReference type="Proteomes" id="UP000004342">
    <property type="component" value="Unassembled WGS sequence"/>
</dbReference>
<evidence type="ECO:0000313" key="2">
    <source>
        <dbReference type="EMBL" id="EDT23459.1"/>
    </source>
</evidence>
<proteinExistence type="predicted"/>
<keyword evidence="1" id="KW-1133">Transmembrane helix</keyword>
<keyword evidence="1" id="KW-0472">Membrane</keyword>
<accession>A0AAV3BN96</accession>
<evidence type="ECO:0000256" key="1">
    <source>
        <dbReference type="SAM" id="Phobius"/>
    </source>
</evidence>
<organism evidence="2 3">
    <name type="scientific">Clostridium perfringens B str. ATCC 3626</name>
    <dbReference type="NCBI Taxonomy" id="451754"/>
    <lineage>
        <taxon>Bacteria</taxon>
        <taxon>Bacillati</taxon>
        <taxon>Bacillota</taxon>
        <taxon>Clostridia</taxon>
        <taxon>Eubacteriales</taxon>
        <taxon>Clostridiaceae</taxon>
        <taxon>Clostridium</taxon>
    </lineage>
</organism>
<sequence length="39" mass="4253">MEFLSLRNKKGGMLMLSIINVSKNFAISYVSGGLAPMFS</sequence>